<feature type="transmembrane region" description="Helical" evidence="10">
    <location>
        <begin position="100"/>
        <end position="118"/>
    </location>
</feature>
<dbReference type="AlphaFoldDB" id="A0A7J3SM14"/>
<dbReference type="GO" id="GO:0006811">
    <property type="term" value="P:monoatomic ion transport"/>
    <property type="evidence" value="ECO:0007669"/>
    <property type="project" value="UniProtKB-KW"/>
</dbReference>
<keyword evidence="2" id="KW-0813">Transport</keyword>
<dbReference type="PANTHER" id="PTHR43298:SF2">
    <property type="entry name" value="FMN_FAD EXPORTER YEEO-RELATED"/>
    <property type="match status" value="1"/>
</dbReference>
<dbReference type="InterPro" id="IPR002528">
    <property type="entry name" value="MATE_fam"/>
</dbReference>
<evidence type="ECO:0000256" key="6">
    <source>
        <dbReference type="ARBA" id="ARBA00022989"/>
    </source>
</evidence>
<feature type="transmembrane region" description="Helical" evidence="10">
    <location>
        <begin position="357"/>
        <end position="380"/>
    </location>
</feature>
<keyword evidence="8 10" id="KW-0472">Membrane</keyword>
<feature type="transmembrane region" description="Helical" evidence="10">
    <location>
        <begin position="199"/>
        <end position="223"/>
    </location>
</feature>
<name>A0A7J3SM14_9CREN</name>
<evidence type="ECO:0000256" key="2">
    <source>
        <dbReference type="ARBA" id="ARBA00022448"/>
    </source>
</evidence>
<evidence type="ECO:0000256" key="8">
    <source>
        <dbReference type="ARBA" id="ARBA00023136"/>
    </source>
</evidence>
<sequence length="450" mass="48483">MKFSNSMEKEALEGNIEKALLAMSLPLTISDLSEVLYNLTDTLWLSWLGAAQVAAPTVSWPPIYVLLSFGNGLISVGYANISKAWGKGDLDEAKRNAGSLFLFSLLFSFIVSIVSLLFSGEILKLMGVPQDVYPFALIYFRLILVATPLAYITIAFSVISSSIGDAYVTMRVNLFSALINAILDPVLIFGLAGSPRLGVAGAAIATLVARGIVAIYCIVLLFFKYDKIRLNVSHLALSKQWTKSAFVIGSPLGIHRASNSLGQTVLVSVVSAFGSKALAAYGIGMRIIDLIQTFTSGLGRATAVVVGLNLGKGEKSRVIKAAISSLKLMFLTLSALGAILIAFRTNLMEFFSNDTEVIALGSSLLLYSAISLPFFGLFFTTYGISNGSGKTYFFGILSVIRTWVLRVGVIILAFAFFKIQANDIWEVLAISNILSGAVGALWVMKKRWLV</sequence>
<evidence type="ECO:0000313" key="11">
    <source>
        <dbReference type="EMBL" id="HGZ60557.1"/>
    </source>
</evidence>
<feature type="transmembrane region" description="Helical" evidence="10">
    <location>
        <begin position="325"/>
        <end position="345"/>
    </location>
</feature>
<keyword evidence="7" id="KW-0406">Ion transport</keyword>
<evidence type="ECO:0000256" key="10">
    <source>
        <dbReference type="SAM" id="Phobius"/>
    </source>
</evidence>
<reference evidence="11" key="1">
    <citation type="journal article" date="2020" name="mSystems">
        <title>Genome- and Community-Level Interaction Insights into Carbon Utilization and Element Cycling Functions of Hydrothermarchaeota in Hydrothermal Sediment.</title>
        <authorList>
            <person name="Zhou Z."/>
            <person name="Liu Y."/>
            <person name="Xu W."/>
            <person name="Pan J."/>
            <person name="Luo Z.H."/>
            <person name="Li M."/>
        </authorList>
    </citation>
    <scope>NUCLEOTIDE SEQUENCE [LARGE SCALE GENOMIC DNA]</scope>
    <source>
        <strain evidence="11">SpSt-885</strain>
    </source>
</reference>
<evidence type="ECO:0000256" key="1">
    <source>
        <dbReference type="ARBA" id="ARBA00004651"/>
    </source>
</evidence>
<feature type="transmembrane region" description="Helical" evidence="10">
    <location>
        <begin position="172"/>
        <end position="193"/>
    </location>
</feature>
<comment type="subcellular location">
    <subcellularLocation>
        <location evidence="1">Cell membrane</location>
        <topology evidence="1">Multi-pass membrane protein</topology>
    </subcellularLocation>
</comment>
<evidence type="ECO:0000256" key="5">
    <source>
        <dbReference type="ARBA" id="ARBA00022692"/>
    </source>
</evidence>
<protein>
    <recommendedName>
        <fullName evidence="9">Multidrug-efflux transporter</fullName>
    </recommendedName>
</protein>
<dbReference type="GO" id="GO:0042910">
    <property type="term" value="F:xenobiotic transmembrane transporter activity"/>
    <property type="evidence" value="ECO:0007669"/>
    <property type="project" value="InterPro"/>
</dbReference>
<gene>
    <name evidence="11" type="ORF">ENW83_05085</name>
</gene>
<dbReference type="PIRSF" id="PIRSF006603">
    <property type="entry name" value="DinF"/>
    <property type="match status" value="1"/>
</dbReference>
<dbReference type="EMBL" id="DTLS01000147">
    <property type="protein sequence ID" value="HGZ60557.1"/>
    <property type="molecule type" value="Genomic_DNA"/>
</dbReference>
<evidence type="ECO:0000256" key="7">
    <source>
        <dbReference type="ARBA" id="ARBA00023065"/>
    </source>
</evidence>
<keyword evidence="4" id="KW-1003">Cell membrane</keyword>
<feature type="transmembrane region" description="Helical" evidence="10">
    <location>
        <begin position="392"/>
        <end position="417"/>
    </location>
</feature>
<dbReference type="InterPro" id="IPR048279">
    <property type="entry name" value="MdtK-like"/>
</dbReference>
<organism evidence="11">
    <name type="scientific">Fervidicoccus fontis</name>
    <dbReference type="NCBI Taxonomy" id="683846"/>
    <lineage>
        <taxon>Archaea</taxon>
        <taxon>Thermoproteota</taxon>
        <taxon>Thermoprotei</taxon>
        <taxon>Fervidicoccales</taxon>
        <taxon>Fervidicoccaceae</taxon>
        <taxon>Fervidicoccus</taxon>
    </lineage>
</organism>
<evidence type="ECO:0000256" key="3">
    <source>
        <dbReference type="ARBA" id="ARBA00022449"/>
    </source>
</evidence>
<comment type="caution">
    <text evidence="11">The sequence shown here is derived from an EMBL/GenBank/DDBJ whole genome shotgun (WGS) entry which is preliminary data.</text>
</comment>
<dbReference type="NCBIfam" id="TIGR00797">
    <property type="entry name" value="matE"/>
    <property type="match status" value="1"/>
</dbReference>
<accession>A0A7J3SM14</accession>
<feature type="transmembrane region" description="Helical" evidence="10">
    <location>
        <begin position="59"/>
        <end position="79"/>
    </location>
</feature>
<proteinExistence type="predicted"/>
<dbReference type="InterPro" id="IPR050222">
    <property type="entry name" value="MATE_MdtK"/>
</dbReference>
<feature type="transmembrane region" description="Helical" evidence="10">
    <location>
        <begin position="423"/>
        <end position="444"/>
    </location>
</feature>
<evidence type="ECO:0000256" key="4">
    <source>
        <dbReference type="ARBA" id="ARBA00022475"/>
    </source>
</evidence>
<feature type="transmembrane region" description="Helical" evidence="10">
    <location>
        <begin position="138"/>
        <end position="160"/>
    </location>
</feature>
<keyword evidence="6 10" id="KW-1133">Transmembrane helix</keyword>
<dbReference type="Pfam" id="PF01554">
    <property type="entry name" value="MatE"/>
    <property type="match status" value="2"/>
</dbReference>
<evidence type="ECO:0000256" key="9">
    <source>
        <dbReference type="ARBA" id="ARBA00031636"/>
    </source>
</evidence>
<dbReference type="GO" id="GO:0005886">
    <property type="term" value="C:plasma membrane"/>
    <property type="evidence" value="ECO:0007669"/>
    <property type="project" value="UniProtKB-SubCell"/>
</dbReference>
<keyword evidence="5 10" id="KW-0812">Transmembrane</keyword>
<keyword evidence="3" id="KW-0050">Antiport</keyword>
<dbReference type="GO" id="GO:0015297">
    <property type="term" value="F:antiporter activity"/>
    <property type="evidence" value="ECO:0007669"/>
    <property type="project" value="UniProtKB-KW"/>
</dbReference>
<dbReference type="PANTHER" id="PTHR43298">
    <property type="entry name" value="MULTIDRUG RESISTANCE PROTEIN NORM-RELATED"/>
    <property type="match status" value="1"/>
</dbReference>